<feature type="compositionally biased region" description="Low complexity" evidence="7">
    <location>
        <begin position="112"/>
        <end position="122"/>
    </location>
</feature>
<evidence type="ECO:0000256" key="1">
    <source>
        <dbReference type="ARBA" id="ARBA00004141"/>
    </source>
</evidence>
<dbReference type="Pfam" id="PF10251">
    <property type="entry name" value="PEN-2"/>
    <property type="match status" value="1"/>
</dbReference>
<feature type="transmembrane region" description="Helical" evidence="8">
    <location>
        <begin position="58"/>
        <end position="77"/>
    </location>
</feature>
<evidence type="ECO:0000313" key="9">
    <source>
        <dbReference type="EMBL" id="KAG5469127.1"/>
    </source>
</evidence>
<evidence type="ECO:0000256" key="5">
    <source>
        <dbReference type="ARBA" id="ARBA00022989"/>
    </source>
</evidence>
<dbReference type="AlphaFoldDB" id="A0A836GK26"/>
<evidence type="ECO:0000256" key="6">
    <source>
        <dbReference type="ARBA" id="ARBA00023136"/>
    </source>
</evidence>
<feature type="transmembrane region" description="Helical" evidence="8">
    <location>
        <begin position="18"/>
        <end position="38"/>
    </location>
</feature>
<evidence type="ECO:0000256" key="2">
    <source>
        <dbReference type="ARBA" id="ARBA00009607"/>
    </source>
</evidence>
<protein>
    <recommendedName>
        <fullName evidence="11">Presenilin enhancer-2 subunit of gamma secretase</fullName>
    </recommendedName>
</protein>
<accession>A0A836GK26</accession>
<comment type="caution">
    <text evidence="9">The sequence shown here is derived from an EMBL/GenBank/DDBJ whole genome shotgun (WGS) entry which is preliminary data.</text>
</comment>
<dbReference type="GeneID" id="92358486"/>
<dbReference type="GO" id="GO:0007219">
    <property type="term" value="P:Notch signaling pathway"/>
    <property type="evidence" value="ECO:0007669"/>
    <property type="project" value="UniProtKB-KW"/>
</dbReference>
<proteinExistence type="inferred from homology"/>
<dbReference type="RefSeq" id="XP_067060104.1">
    <property type="nucleotide sequence ID" value="XM_067204552.1"/>
</dbReference>
<gene>
    <name evidence="9" type="ORF">LSCM4_02524</name>
</gene>
<reference evidence="10" key="2">
    <citation type="journal article" date="2021" name="Sci. Data">
        <title>Chromosome-scale genome sequencing, assembly and annotation of six genomes from subfamily Leishmaniinae.</title>
        <authorList>
            <person name="Almutairi H."/>
            <person name="Urbaniak M.D."/>
            <person name="Bates M.D."/>
            <person name="Jariyapan N."/>
            <person name="Kwakye-Nuako G."/>
            <person name="Thomaz Soccol V."/>
            <person name="Al-Salem W.S."/>
            <person name="Dillon R.J."/>
            <person name="Bates P.A."/>
            <person name="Gatherer D."/>
        </authorList>
    </citation>
    <scope>NUCLEOTIDE SEQUENCE [LARGE SCALE GENOMIC DNA]</scope>
</reference>
<evidence type="ECO:0000256" key="3">
    <source>
        <dbReference type="ARBA" id="ARBA00022692"/>
    </source>
</evidence>
<evidence type="ECO:0000256" key="8">
    <source>
        <dbReference type="SAM" id="Phobius"/>
    </source>
</evidence>
<dbReference type="PANTHER" id="PTHR16318">
    <property type="entry name" value="GAMMA-SECRETASE SUBUNIT PEN-2"/>
    <property type="match status" value="1"/>
</dbReference>
<feature type="region of interest" description="Disordered" evidence="7">
    <location>
        <begin position="107"/>
        <end position="131"/>
    </location>
</feature>
<dbReference type="EMBL" id="JAFHLR010000033">
    <property type="protein sequence ID" value="KAG5469127.1"/>
    <property type="molecule type" value="Genomic_DNA"/>
</dbReference>
<evidence type="ECO:0008006" key="11">
    <source>
        <dbReference type="Google" id="ProtNLM"/>
    </source>
</evidence>
<evidence type="ECO:0000256" key="7">
    <source>
        <dbReference type="SAM" id="MobiDB-lite"/>
    </source>
</evidence>
<dbReference type="GO" id="GO:0070765">
    <property type="term" value="C:gamma-secretase complex"/>
    <property type="evidence" value="ECO:0007669"/>
    <property type="project" value="TreeGrafter"/>
</dbReference>
<organism evidence="9 10">
    <name type="scientific">Leishmania orientalis</name>
    <dbReference type="NCBI Taxonomy" id="2249476"/>
    <lineage>
        <taxon>Eukaryota</taxon>
        <taxon>Discoba</taxon>
        <taxon>Euglenozoa</taxon>
        <taxon>Kinetoplastea</taxon>
        <taxon>Metakinetoplastina</taxon>
        <taxon>Trypanosomatida</taxon>
        <taxon>Trypanosomatidae</taxon>
        <taxon>Leishmaniinae</taxon>
        <taxon>Leishmania</taxon>
    </lineage>
</organism>
<dbReference type="PANTHER" id="PTHR16318:SF0">
    <property type="entry name" value="GAMMA-SECRETASE SUBUNIT PEN-2"/>
    <property type="match status" value="1"/>
</dbReference>
<dbReference type="InterPro" id="IPR019379">
    <property type="entry name" value="Gamma_Secretase_Asp_P_PEN2"/>
</dbReference>
<keyword evidence="10" id="KW-1185">Reference proteome</keyword>
<name>A0A836GK26_9TRYP</name>
<evidence type="ECO:0000256" key="4">
    <source>
        <dbReference type="ARBA" id="ARBA00022976"/>
    </source>
</evidence>
<comment type="similarity">
    <text evidence="2">Belongs to the PEN-2 family.</text>
</comment>
<evidence type="ECO:0000313" key="10">
    <source>
        <dbReference type="Proteomes" id="UP000674143"/>
    </source>
</evidence>
<keyword evidence="4" id="KW-0914">Notch signaling pathway</keyword>
<keyword evidence="5 8" id="KW-1133">Transmembrane helix</keyword>
<reference evidence="10" key="1">
    <citation type="journal article" date="2021" name="Microbiol. Resour. Announc.">
        <title>LGAAP: Leishmaniinae Genome Assembly and Annotation Pipeline.</title>
        <authorList>
            <person name="Almutairi H."/>
            <person name="Urbaniak M.D."/>
            <person name="Bates M.D."/>
            <person name="Jariyapan N."/>
            <person name="Kwakye-Nuako G."/>
            <person name="Thomaz-Soccol V."/>
            <person name="Al-Salem W.S."/>
            <person name="Dillon R.J."/>
            <person name="Bates P.A."/>
            <person name="Gatherer D."/>
        </authorList>
    </citation>
    <scope>NUCLEOTIDE SEQUENCE [LARGE SCALE GENOMIC DNA]</scope>
</reference>
<dbReference type="KEGG" id="loi:92358486"/>
<sequence length="131" mass="15066">MLVRGAFTLDKAERVCRWYYRIGFFGLPWLWGLLWLLFRHYKDESEMIHWYVERAKCYSIAGGAVFVVMSVVLLFAIPPTSTLWVIAPFQDTFQWGYFAVNQSETAGEANNSSSSCDSASFSVKGQDSWRP</sequence>
<comment type="subcellular location">
    <subcellularLocation>
        <location evidence="1">Membrane</location>
        <topology evidence="1">Multi-pass membrane protein</topology>
    </subcellularLocation>
</comment>
<keyword evidence="6 8" id="KW-0472">Membrane</keyword>
<dbReference type="Proteomes" id="UP000674143">
    <property type="component" value="Unassembled WGS sequence"/>
</dbReference>
<keyword evidence="3 8" id="KW-0812">Transmembrane</keyword>